<dbReference type="InterPro" id="IPR011009">
    <property type="entry name" value="Kinase-like_dom_sf"/>
</dbReference>
<accession>A0A7C1GB99</accession>
<comment type="caution">
    <text evidence="1">The sequence shown here is derived from an EMBL/GenBank/DDBJ whole genome shotgun (WGS) entry which is preliminary data.</text>
</comment>
<protein>
    <recommendedName>
        <fullName evidence="2">Protein kinase domain-containing protein</fullName>
    </recommendedName>
</protein>
<evidence type="ECO:0000313" key="1">
    <source>
        <dbReference type="EMBL" id="HDP14986.1"/>
    </source>
</evidence>
<sequence length="65" mass="7549">MILARALVKLERVELTIKTTNIREIDELVKSCLSINPNERPSAQQIRDTLENYLSKQLFSYNEPT</sequence>
<reference evidence="1" key="1">
    <citation type="journal article" date="2020" name="mSystems">
        <title>Genome- and Community-Level Interaction Insights into Carbon Utilization and Element Cycling Functions of Hydrothermarchaeota in Hydrothermal Sediment.</title>
        <authorList>
            <person name="Zhou Z."/>
            <person name="Liu Y."/>
            <person name="Xu W."/>
            <person name="Pan J."/>
            <person name="Luo Z.H."/>
            <person name="Li M."/>
        </authorList>
    </citation>
    <scope>NUCLEOTIDE SEQUENCE [LARGE SCALE GENOMIC DNA]</scope>
    <source>
        <strain evidence="1">SpSt-116</strain>
    </source>
</reference>
<dbReference type="SUPFAM" id="SSF56112">
    <property type="entry name" value="Protein kinase-like (PK-like)"/>
    <property type="match status" value="1"/>
</dbReference>
<organism evidence="1">
    <name type="scientific">Thermofilum adornatum</name>
    <dbReference type="NCBI Taxonomy" id="1365176"/>
    <lineage>
        <taxon>Archaea</taxon>
        <taxon>Thermoproteota</taxon>
        <taxon>Thermoprotei</taxon>
        <taxon>Thermofilales</taxon>
        <taxon>Thermofilaceae</taxon>
        <taxon>Thermofilum</taxon>
    </lineage>
</organism>
<dbReference type="EMBL" id="DSAY01000076">
    <property type="protein sequence ID" value="HDP14986.1"/>
    <property type="molecule type" value="Genomic_DNA"/>
</dbReference>
<dbReference type="Gene3D" id="1.10.510.10">
    <property type="entry name" value="Transferase(Phosphotransferase) domain 1"/>
    <property type="match status" value="1"/>
</dbReference>
<dbReference type="AlphaFoldDB" id="A0A7C1GB99"/>
<gene>
    <name evidence="1" type="ORF">ENN26_04305</name>
</gene>
<name>A0A7C1GB99_9CREN</name>
<proteinExistence type="predicted"/>
<evidence type="ECO:0008006" key="2">
    <source>
        <dbReference type="Google" id="ProtNLM"/>
    </source>
</evidence>